<keyword evidence="3" id="KW-1185">Reference proteome</keyword>
<proteinExistence type="predicted"/>
<evidence type="ECO:0000256" key="1">
    <source>
        <dbReference type="SAM" id="SignalP"/>
    </source>
</evidence>
<evidence type="ECO:0000313" key="3">
    <source>
        <dbReference type="Proteomes" id="UP000242519"/>
    </source>
</evidence>
<evidence type="ECO:0000313" key="2">
    <source>
        <dbReference type="EMBL" id="OWO98190.1"/>
    </source>
</evidence>
<feature type="chain" id="PRO_5012352281" evidence="1">
    <location>
        <begin position="26"/>
        <end position="62"/>
    </location>
</feature>
<dbReference type="AlphaFoldDB" id="A0A218YT63"/>
<dbReference type="Proteomes" id="UP000242519">
    <property type="component" value="Unassembled WGS sequence"/>
</dbReference>
<organism evidence="2 3">
    <name type="scientific">Diplocarpon coronariae</name>
    <dbReference type="NCBI Taxonomy" id="2795749"/>
    <lineage>
        <taxon>Eukaryota</taxon>
        <taxon>Fungi</taxon>
        <taxon>Dikarya</taxon>
        <taxon>Ascomycota</taxon>
        <taxon>Pezizomycotina</taxon>
        <taxon>Leotiomycetes</taxon>
        <taxon>Helotiales</taxon>
        <taxon>Drepanopezizaceae</taxon>
        <taxon>Diplocarpon</taxon>
    </lineage>
</organism>
<sequence length="62" mass="6248">MTVSALAFVRLFALFIISGECSVRAHEPVLPGGDEIAAASRRADARVAAVVAVAAVLVGAAL</sequence>
<accession>A0A218YT63</accession>
<comment type="caution">
    <text evidence="2">The sequence shown here is derived from an EMBL/GenBank/DDBJ whole genome shotgun (WGS) entry which is preliminary data.</text>
</comment>
<reference evidence="2 3" key="1">
    <citation type="submission" date="2017-04" db="EMBL/GenBank/DDBJ databases">
        <title>Draft genome sequence of Marssonina coronaria NL1: causal agent of apple blotch.</title>
        <authorList>
            <person name="Cheng Q."/>
        </authorList>
    </citation>
    <scope>NUCLEOTIDE SEQUENCE [LARGE SCALE GENOMIC DNA]</scope>
    <source>
        <strain evidence="2 3">NL1</strain>
    </source>
</reference>
<name>A0A218YT63_9HELO</name>
<dbReference type="InParanoid" id="A0A218YT63"/>
<feature type="signal peptide" evidence="1">
    <location>
        <begin position="1"/>
        <end position="25"/>
    </location>
</feature>
<dbReference type="EMBL" id="MZNU01000405">
    <property type="protein sequence ID" value="OWO98190.1"/>
    <property type="molecule type" value="Genomic_DNA"/>
</dbReference>
<protein>
    <submittedName>
        <fullName evidence="2">Uncharacterized protein</fullName>
    </submittedName>
</protein>
<keyword evidence="1" id="KW-0732">Signal</keyword>
<gene>
    <name evidence="2" type="ORF">B2J93_4131</name>
</gene>